<dbReference type="AlphaFoldDB" id="A0A9E2F4E2"/>
<sequence>MFSVDVGPQYEGERIRKEEYYIELGGPHIPFKGELVTIRGMEEIEHEKVIIIGKDIKDVEEGSSHPLFIQVDIAGEALEKDMEPVFERRIHMYCNYIEGFWHMAQRDEIWLRLHKDSFKKGLNSFNEVGQILMLLFTSELPIIEKIQITFVTDAAKVEEMVLEARKVYQARDDRLKGLIEEDIEDFYGCTLCQSFAPTHICIITPERMSLCGSVSWLDGKAAYKIDPEGPQFAVMKGELLDPEKYIYSGVNEIVALKSLGKNTVFCLHSVLENPHTSCGCFQAIVFYIPEVDGFGIVHRDFVGESVIGVPFSSLAGEASGGVQQEGYLGIAISYMRSPKFLISDGGLKKIVWLPKAIKESVKDIIPEDLYDKIATEDDAKNVDELMGYLKTTGHPLMA</sequence>
<gene>
    <name evidence="8" type="ORF">DDT42_00767</name>
</gene>
<dbReference type="EC" id="2.3.1.169" evidence="1"/>
<keyword evidence="5" id="KW-0408">Iron</keyword>
<dbReference type="InterPro" id="IPR038571">
    <property type="entry name" value="CO_DH/Ac-CoA_synth_bsu_3_sf"/>
</dbReference>
<dbReference type="InterPro" id="IPR045822">
    <property type="entry name" value="ACS_CODH_B_C"/>
</dbReference>
<evidence type="ECO:0000256" key="5">
    <source>
        <dbReference type="ARBA" id="ARBA00023004"/>
    </source>
</evidence>
<dbReference type="NCBIfam" id="NF003379">
    <property type="entry name" value="PRK04456.1"/>
    <property type="match status" value="1"/>
</dbReference>
<evidence type="ECO:0000313" key="8">
    <source>
        <dbReference type="EMBL" id="MBT9144911.1"/>
    </source>
</evidence>
<evidence type="ECO:0000256" key="3">
    <source>
        <dbReference type="ARBA" id="ARBA00022679"/>
    </source>
</evidence>
<dbReference type="GO" id="GO:0051536">
    <property type="term" value="F:iron-sulfur cluster binding"/>
    <property type="evidence" value="ECO:0007669"/>
    <property type="project" value="UniProtKB-KW"/>
</dbReference>
<feature type="domain" description="CO dehydrogenase/acetyl-CoA synthase complex beta subunit C-terminal" evidence="7">
    <location>
        <begin position="168"/>
        <end position="397"/>
    </location>
</feature>
<dbReference type="Proteomes" id="UP000811545">
    <property type="component" value="Unassembled WGS sequence"/>
</dbReference>
<dbReference type="SUPFAM" id="SSF56821">
    <property type="entry name" value="Prismane protein-like"/>
    <property type="match status" value="1"/>
</dbReference>
<dbReference type="InterPro" id="IPR011254">
    <property type="entry name" value="Prismane-like_sf"/>
</dbReference>
<dbReference type="PANTHER" id="PTHR42281:SF1">
    <property type="entry name" value="ACETYL-COA DECARBONYLASE_SYNTHASE COMPLEX SUBUNIT BETA 1"/>
    <property type="match status" value="1"/>
</dbReference>
<organism evidence="8 9">
    <name type="scientific">Psychracetigena formicireducens</name>
    <dbReference type="NCBI Taxonomy" id="2986056"/>
    <lineage>
        <taxon>Bacteria</taxon>
        <taxon>Bacillati</taxon>
        <taxon>Candidatus Lithacetigenota</taxon>
        <taxon>Candidatus Psychracetigena</taxon>
    </lineage>
</organism>
<dbReference type="Gene3D" id="3.30.1650.10">
    <property type="entry name" value="Bifunctional carbon monoxide dehydrogenase/acetyl-coa synthase(codh/acs), Chain M, domain 3"/>
    <property type="match status" value="1"/>
</dbReference>
<dbReference type="PANTHER" id="PTHR42281">
    <property type="match status" value="1"/>
</dbReference>
<dbReference type="Gene3D" id="3.40.970.20">
    <property type="entry name" value="Carbon monoxide dehydrogenase alpha subunit. Chain D, domain 4"/>
    <property type="match status" value="1"/>
</dbReference>
<evidence type="ECO:0000256" key="1">
    <source>
        <dbReference type="ARBA" id="ARBA00012244"/>
    </source>
</evidence>
<evidence type="ECO:0000256" key="6">
    <source>
        <dbReference type="ARBA" id="ARBA00023014"/>
    </source>
</evidence>
<dbReference type="GO" id="GO:0043884">
    <property type="term" value="F:CO-methylating acetyl-CoA synthase activity"/>
    <property type="evidence" value="ECO:0007669"/>
    <property type="project" value="UniProtKB-EC"/>
</dbReference>
<evidence type="ECO:0000256" key="4">
    <source>
        <dbReference type="ARBA" id="ARBA00022723"/>
    </source>
</evidence>
<keyword evidence="2" id="KW-0533">Nickel</keyword>
<reference evidence="8 9" key="1">
    <citation type="journal article" date="2021" name="bioRxiv">
        <title>Unique metabolic strategies in Hadean analogues reveal hints for primordial physiology.</title>
        <authorList>
            <person name="Nobu M.K."/>
            <person name="Nakai R."/>
            <person name="Tamazawa S."/>
            <person name="Mori H."/>
            <person name="Toyoda A."/>
            <person name="Ijiri A."/>
            <person name="Suzuki S."/>
            <person name="Kurokawa K."/>
            <person name="Kamagata Y."/>
            <person name="Tamaki H."/>
        </authorList>
    </citation>
    <scope>NUCLEOTIDE SEQUENCE [LARGE SCALE GENOMIC DNA]</scope>
    <source>
        <strain evidence="8">BS525</strain>
    </source>
</reference>
<name>A0A9E2F4E2_PSYF1</name>
<accession>A0A9E2F4E2</accession>
<dbReference type="GO" id="GO:0046872">
    <property type="term" value="F:metal ion binding"/>
    <property type="evidence" value="ECO:0007669"/>
    <property type="project" value="UniProtKB-KW"/>
</dbReference>
<keyword evidence="8" id="KW-0012">Acyltransferase</keyword>
<keyword evidence="6" id="KW-0411">Iron-sulfur</keyword>
<dbReference type="GO" id="GO:0006084">
    <property type="term" value="P:acetyl-CoA metabolic process"/>
    <property type="evidence" value="ECO:0007669"/>
    <property type="project" value="InterPro"/>
</dbReference>
<dbReference type="Gene3D" id="3.40.1470.10">
    <property type="entry name" value="Bifunctional carbon monoxide dehydrogenase/acetyl-coa synthase(codh/acs), Chain M, domain 5"/>
    <property type="match status" value="1"/>
</dbReference>
<dbReference type="InterPro" id="IPR004461">
    <property type="entry name" value="CO_DH/Ac-CoA_synth_bsu"/>
</dbReference>
<dbReference type="Pfam" id="PF03598">
    <property type="entry name" value="CdhC"/>
    <property type="match status" value="1"/>
</dbReference>
<dbReference type="NCBIfam" id="TIGR00316">
    <property type="entry name" value="cdhC"/>
    <property type="match status" value="1"/>
</dbReference>
<evidence type="ECO:0000259" key="7">
    <source>
        <dbReference type="Pfam" id="PF19436"/>
    </source>
</evidence>
<keyword evidence="4" id="KW-0479">Metal-binding</keyword>
<evidence type="ECO:0000313" key="9">
    <source>
        <dbReference type="Proteomes" id="UP000811545"/>
    </source>
</evidence>
<proteinExistence type="predicted"/>
<evidence type="ECO:0000256" key="2">
    <source>
        <dbReference type="ARBA" id="ARBA00022596"/>
    </source>
</evidence>
<keyword evidence="3 8" id="KW-0808">Transferase</keyword>
<dbReference type="GO" id="GO:0043885">
    <property type="term" value="F:anaerobic carbon-monoxide dehydrogenase activity"/>
    <property type="evidence" value="ECO:0007669"/>
    <property type="project" value="InterPro"/>
</dbReference>
<dbReference type="EMBL" id="QLTW01000031">
    <property type="protein sequence ID" value="MBT9144911.1"/>
    <property type="molecule type" value="Genomic_DNA"/>
</dbReference>
<comment type="caution">
    <text evidence="8">The sequence shown here is derived from an EMBL/GenBank/DDBJ whole genome shotgun (WGS) entry which is preliminary data.</text>
</comment>
<dbReference type="Pfam" id="PF19436">
    <property type="entry name" value="ACS_CODH_B_C"/>
    <property type="match status" value="1"/>
</dbReference>
<protein>
    <recommendedName>
        <fullName evidence="1">CO-methylating acetyl-CoA synthase</fullName>
        <ecNumber evidence="1">2.3.1.169</ecNumber>
    </recommendedName>
</protein>